<organism evidence="4">
    <name type="scientific">Caldilineaceae bacterium SB0664_bin_27</name>
    <dbReference type="NCBI Taxonomy" id="2605260"/>
    <lineage>
        <taxon>Bacteria</taxon>
        <taxon>Bacillati</taxon>
        <taxon>Chloroflexota</taxon>
        <taxon>Caldilineae</taxon>
        <taxon>Caldilineales</taxon>
        <taxon>Caldilineaceae</taxon>
    </lineage>
</organism>
<dbReference type="Pfam" id="PF01408">
    <property type="entry name" value="GFO_IDH_MocA"/>
    <property type="match status" value="1"/>
</dbReference>
<protein>
    <submittedName>
        <fullName evidence="4">Gfo/Idh/MocA family oxidoreductase</fullName>
    </submittedName>
</protein>
<comment type="caution">
    <text evidence="4">The sequence shown here is derived from an EMBL/GenBank/DDBJ whole genome shotgun (WGS) entry which is preliminary data.</text>
</comment>
<name>A0A6B0YX83_9CHLR</name>
<evidence type="ECO:0000256" key="1">
    <source>
        <dbReference type="ARBA" id="ARBA00023002"/>
    </source>
</evidence>
<evidence type="ECO:0000259" key="2">
    <source>
        <dbReference type="Pfam" id="PF01408"/>
    </source>
</evidence>
<accession>A0A6B0YX83</accession>
<dbReference type="InterPro" id="IPR050463">
    <property type="entry name" value="Gfo/Idh/MocA_oxidrdct_glycsds"/>
</dbReference>
<proteinExistence type="predicted"/>
<reference evidence="4" key="1">
    <citation type="submission" date="2019-09" db="EMBL/GenBank/DDBJ databases">
        <title>Characterisation of the sponge microbiome using genome-centric metagenomics.</title>
        <authorList>
            <person name="Engelberts J.P."/>
            <person name="Robbins S.J."/>
            <person name="De Goeij J.M."/>
            <person name="Aranda M."/>
            <person name="Bell S.C."/>
            <person name="Webster N.S."/>
        </authorList>
    </citation>
    <scope>NUCLEOTIDE SEQUENCE</scope>
    <source>
        <strain evidence="4">SB0664_bin_27</strain>
    </source>
</reference>
<dbReference type="InterPro" id="IPR036291">
    <property type="entry name" value="NAD(P)-bd_dom_sf"/>
</dbReference>
<dbReference type="SUPFAM" id="SSF51735">
    <property type="entry name" value="NAD(P)-binding Rossmann-fold domains"/>
    <property type="match status" value="1"/>
</dbReference>
<sequence length="343" mass="37307">MSKYKFLISGGGSAGRSVAQVAATDGRGEIAGVVDPQQSMLDRMKDLYPQAALGGDYAQLLRETQPDVVVVAGPDHLHADQTVMALEQGCHALVEKPLATTVEDCQRIIDAEAQSGTHVMTDQTMRYMHPWHEMALMAQSGQVGDVFFVQGDYIHDMWSHYAPDGAHHTPWRIDKQNPQNILLGGGCHPLDLILWSVDSPVTEVYAYSNKLSAPMFPDDDCYIVILQFENGAAGKVYVTSGCSGHGMGEGMGGGFLAVYGTEGTLWKGKHYRRDHDPVDIEEASADEIVGGHGWGRSVIDYLNLLDGKISNPIPASWGANIVSICASALESIRTKKPQTPHWF</sequence>
<dbReference type="PANTHER" id="PTHR43818">
    <property type="entry name" value="BCDNA.GH03377"/>
    <property type="match status" value="1"/>
</dbReference>
<evidence type="ECO:0000313" key="4">
    <source>
        <dbReference type="EMBL" id="MXY95031.1"/>
    </source>
</evidence>
<dbReference type="EMBL" id="VXRG01000132">
    <property type="protein sequence ID" value="MXY95031.1"/>
    <property type="molecule type" value="Genomic_DNA"/>
</dbReference>
<gene>
    <name evidence="4" type="ORF">F4Y42_16445</name>
</gene>
<dbReference type="AlphaFoldDB" id="A0A6B0YX83"/>
<keyword evidence="1" id="KW-0560">Oxidoreductase</keyword>
<evidence type="ECO:0000259" key="3">
    <source>
        <dbReference type="Pfam" id="PF22725"/>
    </source>
</evidence>
<feature type="domain" description="Gfo/Idh/MocA-like oxidoreductase N-terminal" evidence="2">
    <location>
        <begin position="5"/>
        <end position="121"/>
    </location>
</feature>
<dbReference type="GO" id="GO:0016491">
    <property type="term" value="F:oxidoreductase activity"/>
    <property type="evidence" value="ECO:0007669"/>
    <property type="project" value="UniProtKB-KW"/>
</dbReference>
<dbReference type="Gene3D" id="3.40.50.720">
    <property type="entry name" value="NAD(P)-binding Rossmann-like Domain"/>
    <property type="match status" value="1"/>
</dbReference>
<dbReference type="GO" id="GO:0000166">
    <property type="term" value="F:nucleotide binding"/>
    <property type="evidence" value="ECO:0007669"/>
    <property type="project" value="InterPro"/>
</dbReference>
<dbReference type="Pfam" id="PF22725">
    <property type="entry name" value="GFO_IDH_MocA_C3"/>
    <property type="match status" value="1"/>
</dbReference>
<dbReference type="Gene3D" id="3.30.360.10">
    <property type="entry name" value="Dihydrodipicolinate Reductase, domain 2"/>
    <property type="match status" value="1"/>
</dbReference>
<feature type="domain" description="GFO/IDH/MocA-like oxidoreductase" evidence="3">
    <location>
        <begin position="134"/>
        <end position="265"/>
    </location>
</feature>
<dbReference type="InterPro" id="IPR055170">
    <property type="entry name" value="GFO_IDH_MocA-like_dom"/>
</dbReference>
<dbReference type="PANTHER" id="PTHR43818:SF11">
    <property type="entry name" value="BCDNA.GH03377"/>
    <property type="match status" value="1"/>
</dbReference>
<dbReference type="InterPro" id="IPR000683">
    <property type="entry name" value="Gfo/Idh/MocA-like_OxRdtase_N"/>
</dbReference>
<dbReference type="SUPFAM" id="SSF55347">
    <property type="entry name" value="Glyceraldehyde-3-phosphate dehydrogenase-like, C-terminal domain"/>
    <property type="match status" value="1"/>
</dbReference>